<proteinExistence type="predicted"/>
<accession>A0A1H7QWU5</accession>
<name>A0A1H7QWU5_9NOCA</name>
<organism evidence="1 2">
    <name type="scientific">Rhodococcus maanshanensis</name>
    <dbReference type="NCBI Taxonomy" id="183556"/>
    <lineage>
        <taxon>Bacteria</taxon>
        <taxon>Bacillati</taxon>
        <taxon>Actinomycetota</taxon>
        <taxon>Actinomycetes</taxon>
        <taxon>Mycobacteriales</taxon>
        <taxon>Nocardiaceae</taxon>
        <taxon>Rhodococcus</taxon>
    </lineage>
</organism>
<keyword evidence="2" id="KW-1185">Reference proteome</keyword>
<evidence type="ECO:0000313" key="1">
    <source>
        <dbReference type="EMBL" id="SEL52470.1"/>
    </source>
</evidence>
<dbReference type="Proteomes" id="UP000198677">
    <property type="component" value="Unassembled WGS sequence"/>
</dbReference>
<dbReference type="Gene3D" id="1.10.10.10">
    <property type="entry name" value="Winged helix-like DNA-binding domain superfamily/Winged helix DNA-binding domain"/>
    <property type="match status" value="1"/>
</dbReference>
<dbReference type="SUPFAM" id="SSF46785">
    <property type="entry name" value="Winged helix' DNA-binding domain"/>
    <property type="match status" value="1"/>
</dbReference>
<sequence length="153" mass="16882">MAMIDYPDDVIAAQAMGYWTDLAARAIMGALRGQLAVERLTQPHWWTLNHVSGSPDSWTRTTLAQRLGEFAEEGTDFGAVFDDLADRGWLRVGGSDGTLALTDEGEAGRLRAHERNAKAHRQMREGVPTTDYVATVNVLRRMVANLDGRTDLP</sequence>
<protein>
    <recommendedName>
        <fullName evidence="3">DNA-binding transcriptional regulator, MarR family</fullName>
    </recommendedName>
</protein>
<dbReference type="InterPro" id="IPR036390">
    <property type="entry name" value="WH_DNA-bd_sf"/>
</dbReference>
<reference evidence="2" key="1">
    <citation type="submission" date="2016-10" db="EMBL/GenBank/DDBJ databases">
        <authorList>
            <person name="Varghese N."/>
            <person name="Submissions S."/>
        </authorList>
    </citation>
    <scope>NUCLEOTIDE SEQUENCE [LARGE SCALE GENOMIC DNA]</scope>
    <source>
        <strain evidence="2">DSM 44675</strain>
    </source>
</reference>
<evidence type="ECO:0008006" key="3">
    <source>
        <dbReference type="Google" id="ProtNLM"/>
    </source>
</evidence>
<evidence type="ECO:0000313" key="2">
    <source>
        <dbReference type="Proteomes" id="UP000198677"/>
    </source>
</evidence>
<dbReference type="AlphaFoldDB" id="A0A1H7QWU5"/>
<gene>
    <name evidence="1" type="ORF">SAMN05444583_11068</name>
</gene>
<dbReference type="EMBL" id="FOAW01000010">
    <property type="protein sequence ID" value="SEL52470.1"/>
    <property type="molecule type" value="Genomic_DNA"/>
</dbReference>
<dbReference type="InterPro" id="IPR036388">
    <property type="entry name" value="WH-like_DNA-bd_sf"/>
</dbReference>
<dbReference type="RefSeq" id="WP_218019718.1">
    <property type="nucleotide sequence ID" value="NZ_FOAW01000010.1"/>
</dbReference>